<protein>
    <recommendedName>
        <fullName evidence="9">Flagellar M-ring protein</fullName>
    </recommendedName>
</protein>
<dbReference type="HOGENOM" id="CLU_028108_2_0_9"/>
<gene>
    <name evidence="14" type="ordered locus">Slip_0953</name>
</gene>
<dbReference type="Proteomes" id="UP000000378">
    <property type="component" value="Chromosome"/>
</dbReference>
<dbReference type="GO" id="GO:0003774">
    <property type="term" value="F:cytoskeletal motor activity"/>
    <property type="evidence" value="ECO:0007669"/>
    <property type="project" value="InterPro"/>
</dbReference>
<evidence type="ECO:0000256" key="5">
    <source>
        <dbReference type="ARBA" id="ARBA00022692"/>
    </source>
</evidence>
<feature type="compositionally biased region" description="Low complexity" evidence="10">
    <location>
        <begin position="304"/>
        <end position="315"/>
    </location>
</feature>
<evidence type="ECO:0000256" key="6">
    <source>
        <dbReference type="ARBA" id="ARBA00022989"/>
    </source>
</evidence>
<feature type="region of interest" description="Disordered" evidence="10">
    <location>
        <begin position="298"/>
        <end position="347"/>
    </location>
</feature>
<comment type="function">
    <text evidence="9">The M ring may be actively involved in energy transduction.</text>
</comment>
<feature type="domain" description="Flagellar M-ring C-terminal" evidence="13">
    <location>
        <begin position="259"/>
        <end position="408"/>
    </location>
</feature>
<keyword evidence="14" id="KW-0969">Cilium</keyword>
<evidence type="ECO:0000256" key="10">
    <source>
        <dbReference type="SAM" id="MobiDB-lite"/>
    </source>
</evidence>
<dbReference type="KEGG" id="slp:Slip_0953"/>
<evidence type="ECO:0000256" key="9">
    <source>
        <dbReference type="PIRNR" id="PIRNR004862"/>
    </source>
</evidence>
<dbReference type="STRING" id="643648.Slip_0953"/>
<evidence type="ECO:0000256" key="11">
    <source>
        <dbReference type="SAM" id="Phobius"/>
    </source>
</evidence>
<evidence type="ECO:0000256" key="1">
    <source>
        <dbReference type="ARBA" id="ARBA00004117"/>
    </source>
</evidence>
<dbReference type="GO" id="GO:0005886">
    <property type="term" value="C:plasma membrane"/>
    <property type="evidence" value="ECO:0007669"/>
    <property type="project" value="UniProtKB-SubCell"/>
</dbReference>
<dbReference type="PANTHER" id="PTHR30046:SF0">
    <property type="entry name" value="FLAGELLAR M-RING PROTEIN"/>
    <property type="match status" value="1"/>
</dbReference>
<dbReference type="OrthoDB" id="9807026at2"/>
<evidence type="ECO:0000313" key="14">
    <source>
        <dbReference type="EMBL" id="ADI01732.1"/>
    </source>
</evidence>
<dbReference type="InterPro" id="IPR013556">
    <property type="entry name" value="Flag_M-ring_C"/>
</dbReference>
<keyword evidence="14" id="KW-0966">Cell projection</keyword>
<dbReference type="eggNOG" id="COG1766">
    <property type="taxonomic scope" value="Bacteria"/>
</dbReference>
<name>D7CLZ7_SYNLT</name>
<dbReference type="GO" id="GO:0009431">
    <property type="term" value="C:bacterial-type flagellum basal body, MS ring"/>
    <property type="evidence" value="ECO:0007669"/>
    <property type="project" value="InterPro"/>
</dbReference>
<comment type="subcellular location">
    <subcellularLocation>
        <location evidence="1 9">Bacterial flagellum basal body</location>
    </subcellularLocation>
    <subcellularLocation>
        <location evidence="2">Cell membrane</location>
        <topology evidence="2">Multi-pass membrane protein</topology>
    </subcellularLocation>
</comment>
<evidence type="ECO:0000259" key="12">
    <source>
        <dbReference type="Pfam" id="PF01514"/>
    </source>
</evidence>
<dbReference type="InterPro" id="IPR043427">
    <property type="entry name" value="YscJ/FliF"/>
</dbReference>
<comment type="similarity">
    <text evidence="3 9">Belongs to the FliF family.</text>
</comment>
<dbReference type="Pfam" id="PF08345">
    <property type="entry name" value="YscJ_FliF_C"/>
    <property type="match status" value="1"/>
</dbReference>
<keyword evidence="6 11" id="KW-1133">Transmembrane helix</keyword>
<keyword evidence="7 11" id="KW-0472">Membrane</keyword>
<accession>D7CLZ7</accession>
<dbReference type="Gene3D" id="3.30.300.30">
    <property type="match status" value="1"/>
</dbReference>
<sequence length="512" mass="56799">MNSFWERVQHWLQLAKNRWSLLTLNQKVLISGAVLLTLVSLGMLLSSQTAKNYEPLYSGLSVEDAAAITKKLDELKISYRLSDEGSTILVPSEQKYQVRLQLAGEGLPKGTAGFELFQSTSFGETETDKRVKYLTALQGELVRTIESLDKIESARVHLVLPEPRLYVDQEAPATASVVLKVKIGEELTNREISGIVHLVANSVEKLKPENVVVVDQYGNLLSADIPSADSMASAELSVQQMAVKRQLEREKQQAVQSMLDATLGPGKSVVRVNAELNFDEVEQYSQDFDPEQRVVVSKHTVEESNTSSNTGAAASPGVDTNVPTYQGTEGQGTSSSTSEKTEQTVNYEGDKVETKTKVAPGAIKRMTVAVLVDEGFESKREEIVEAVKNAVGADEKRNDSVYVSFMKFQTPTEETAPPASTWQKYMLPAGLGATLVIAVLLFWLARRRKAQEQEGFEALVDEEIPIESLVERELTPEEREKLKIREEIDKLIDENPADVAQIIRTWLLEEKR</sequence>
<organism evidence="14 15">
    <name type="scientific">Syntrophothermus lipocalidus (strain DSM 12680 / TGB-C1)</name>
    <dbReference type="NCBI Taxonomy" id="643648"/>
    <lineage>
        <taxon>Bacteria</taxon>
        <taxon>Bacillati</taxon>
        <taxon>Bacillota</taxon>
        <taxon>Clostridia</taxon>
        <taxon>Eubacteriales</taxon>
        <taxon>Syntrophomonadaceae</taxon>
        <taxon>Syntrophothermus</taxon>
    </lineage>
</organism>
<evidence type="ECO:0000256" key="8">
    <source>
        <dbReference type="ARBA" id="ARBA00023143"/>
    </source>
</evidence>
<dbReference type="EMBL" id="CP002048">
    <property type="protein sequence ID" value="ADI01732.1"/>
    <property type="molecule type" value="Genomic_DNA"/>
</dbReference>
<dbReference type="InterPro" id="IPR006182">
    <property type="entry name" value="FliF_N_dom"/>
</dbReference>
<dbReference type="PIRSF" id="PIRSF004862">
    <property type="entry name" value="FliF"/>
    <property type="match status" value="1"/>
</dbReference>
<evidence type="ECO:0000256" key="7">
    <source>
        <dbReference type="ARBA" id="ARBA00023136"/>
    </source>
</evidence>
<dbReference type="GO" id="GO:0071973">
    <property type="term" value="P:bacterial-type flagellum-dependent cell motility"/>
    <property type="evidence" value="ECO:0007669"/>
    <property type="project" value="InterPro"/>
</dbReference>
<dbReference type="RefSeq" id="WP_013175134.1">
    <property type="nucleotide sequence ID" value="NC_014220.1"/>
</dbReference>
<dbReference type="NCBIfam" id="TIGR00206">
    <property type="entry name" value="fliF"/>
    <property type="match status" value="1"/>
</dbReference>
<proteinExistence type="inferred from homology"/>
<feature type="compositionally biased region" description="Low complexity" evidence="10">
    <location>
        <begin position="326"/>
        <end position="338"/>
    </location>
</feature>
<feature type="domain" description="Flagellar M-ring N-terminal" evidence="12">
    <location>
        <begin position="50"/>
        <end position="222"/>
    </location>
</feature>
<keyword evidence="4" id="KW-1003">Cell membrane</keyword>
<evidence type="ECO:0000313" key="15">
    <source>
        <dbReference type="Proteomes" id="UP000000378"/>
    </source>
</evidence>
<dbReference type="PRINTS" id="PR01009">
    <property type="entry name" value="FLGMRINGFLIF"/>
</dbReference>
<dbReference type="Pfam" id="PF01514">
    <property type="entry name" value="YscJ_FliF"/>
    <property type="match status" value="1"/>
</dbReference>
<evidence type="ECO:0000259" key="13">
    <source>
        <dbReference type="Pfam" id="PF08345"/>
    </source>
</evidence>
<keyword evidence="14" id="KW-0282">Flagellum</keyword>
<feature type="transmembrane region" description="Helical" evidence="11">
    <location>
        <begin position="28"/>
        <end position="46"/>
    </location>
</feature>
<evidence type="ECO:0000256" key="3">
    <source>
        <dbReference type="ARBA" id="ARBA00007971"/>
    </source>
</evidence>
<keyword evidence="8 9" id="KW-0975">Bacterial flagellum</keyword>
<keyword evidence="5 11" id="KW-0812">Transmembrane</keyword>
<reference evidence="14 15" key="2">
    <citation type="journal article" date="2010" name="Stand. Genomic Sci.">
        <title>Complete genome sequence of Syntrophothermus lipocalidus type strain (TGB-C1).</title>
        <authorList>
            <person name="Djao O.D."/>
            <person name="Zhang X."/>
            <person name="Lucas S."/>
            <person name="Lapidus A."/>
            <person name="Del Rio T.G."/>
            <person name="Nolan M."/>
            <person name="Tice H."/>
            <person name="Cheng J.F."/>
            <person name="Han C."/>
            <person name="Tapia R."/>
            <person name="Goodwin L."/>
            <person name="Pitluck S."/>
            <person name="Liolios K."/>
            <person name="Ivanova N."/>
            <person name="Mavromatis K."/>
            <person name="Mikhailova N."/>
            <person name="Ovchinnikova G."/>
            <person name="Pati A."/>
            <person name="Brambilla E."/>
            <person name="Chen A."/>
            <person name="Palaniappan K."/>
            <person name="Land M."/>
            <person name="Hauser L."/>
            <person name="Chang Y.J."/>
            <person name="Jeffries C.D."/>
            <person name="Rohde M."/>
            <person name="Sikorski J."/>
            <person name="Spring S."/>
            <person name="Goker M."/>
            <person name="Detter J.C."/>
            <person name="Woyke T."/>
            <person name="Bristow J."/>
            <person name="Eisen J.A."/>
            <person name="Markowitz V."/>
            <person name="Hugenholtz P."/>
            <person name="Kyrpides N.C."/>
            <person name="Klenk H.P."/>
        </authorList>
    </citation>
    <scope>NUCLEOTIDE SEQUENCE [LARGE SCALE GENOMIC DNA]</scope>
    <source>
        <strain evidence="15">DSM 12680 / TGB-C1</strain>
    </source>
</reference>
<evidence type="ECO:0000256" key="4">
    <source>
        <dbReference type="ARBA" id="ARBA00022475"/>
    </source>
</evidence>
<keyword evidence="15" id="KW-1185">Reference proteome</keyword>
<dbReference type="InterPro" id="IPR000067">
    <property type="entry name" value="FlgMring_FliF"/>
</dbReference>
<dbReference type="InterPro" id="IPR045851">
    <property type="entry name" value="AMP-bd_C_sf"/>
</dbReference>
<dbReference type="PANTHER" id="PTHR30046">
    <property type="entry name" value="FLAGELLAR M-RING PROTEIN"/>
    <property type="match status" value="1"/>
</dbReference>
<dbReference type="AlphaFoldDB" id="D7CLZ7"/>
<feature type="transmembrane region" description="Helical" evidence="11">
    <location>
        <begin position="425"/>
        <end position="445"/>
    </location>
</feature>
<reference evidence="15" key="1">
    <citation type="journal article" date="2010" name="Stand. Genomic Sci.">
        <title>Complete genome sequence of Syntrophothermus lipocalidus type strain (TGB-C1T).</title>
        <authorList>
            <consortium name="US DOE Joint Genome Institute (JGI-PGF)"/>
            <person name="Djao O."/>
            <person name="Zhang X."/>
            <person name="Lucas S."/>
            <person name="Lapidus A."/>
            <person name="Glavina Del Rio T."/>
            <person name="Nolan M."/>
            <person name="Tice H."/>
            <person name="Cheng J."/>
            <person name="Han C."/>
            <person name="Tapia R."/>
            <person name="Goodwin L."/>
            <person name="Pitluck S."/>
            <person name="Liolios K."/>
            <person name="Ivanova N."/>
            <person name="Mavromatis K."/>
            <person name="Mikhailova N."/>
            <person name="Ovchinnikova G."/>
            <person name="Pati A."/>
            <person name="Brambilla E."/>
            <person name="Chen A."/>
            <person name="Palaniappan K."/>
            <person name="Land M."/>
            <person name="Hauser L."/>
            <person name="Chang Y."/>
            <person name="Jeffries C."/>
            <person name="Rohde M."/>
            <person name="Sikorski J."/>
            <person name="Spring S."/>
            <person name="Goker M."/>
            <person name="Detter J."/>
            <person name="Woyke T."/>
            <person name="Bristow J."/>
            <person name="Eisen J."/>
            <person name="Markowitz V."/>
            <person name="Hugenholtz P."/>
            <person name="Kyrpides N."/>
            <person name="Klenk H."/>
        </authorList>
    </citation>
    <scope>NUCLEOTIDE SEQUENCE [LARGE SCALE GENOMIC DNA]</scope>
    <source>
        <strain evidence="15">DSM 12680 / TGB-C1</strain>
    </source>
</reference>
<evidence type="ECO:0000256" key="2">
    <source>
        <dbReference type="ARBA" id="ARBA00004651"/>
    </source>
</evidence>